<dbReference type="InterPro" id="IPR035965">
    <property type="entry name" value="PAS-like_dom_sf"/>
</dbReference>
<feature type="domain" description="PAC" evidence="7">
    <location>
        <begin position="418"/>
        <end position="470"/>
    </location>
</feature>
<dbReference type="NCBIfam" id="TIGR00229">
    <property type="entry name" value="sensory_box"/>
    <property type="match status" value="2"/>
</dbReference>
<dbReference type="GO" id="GO:0007165">
    <property type="term" value="P:signal transduction"/>
    <property type="evidence" value="ECO:0007669"/>
    <property type="project" value="UniProtKB-ARBA"/>
</dbReference>
<keyword evidence="2 5" id="KW-0812">Transmembrane</keyword>
<dbReference type="EMBL" id="SNXW01000008">
    <property type="protein sequence ID" value="TDP81237.1"/>
    <property type="molecule type" value="Genomic_DNA"/>
</dbReference>
<name>A0A4R6R6R7_9BURK</name>
<dbReference type="Gene3D" id="3.30.450.350">
    <property type="entry name" value="CHASE domain"/>
    <property type="match status" value="1"/>
</dbReference>
<gene>
    <name evidence="10" type="ORF">EV672_10822</name>
</gene>
<dbReference type="PROSITE" id="PS50887">
    <property type="entry name" value="GGDEF"/>
    <property type="match status" value="1"/>
</dbReference>
<keyword evidence="11" id="KW-1185">Reference proteome</keyword>
<evidence type="ECO:0000256" key="3">
    <source>
        <dbReference type="ARBA" id="ARBA00022989"/>
    </source>
</evidence>
<evidence type="ECO:0000313" key="10">
    <source>
        <dbReference type="EMBL" id="TDP81237.1"/>
    </source>
</evidence>
<dbReference type="InterPro" id="IPR001610">
    <property type="entry name" value="PAC"/>
</dbReference>
<feature type="domain" description="CHASE" evidence="8">
    <location>
        <begin position="62"/>
        <end position="285"/>
    </location>
</feature>
<proteinExistence type="predicted"/>
<dbReference type="GO" id="GO:0016020">
    <property type="term" value="C:membrane"/>
    <property type="evidence" value="ECO:0007669"/>
    <property type="project" value="UniProtKB-SubCell"/>
</dbReference>
<dbReference type="InterPro" id="IPR043128">
    <property type="entry name" value="Rev_trsase/Diguanyl_cyclase"/>
</dbReference>
<dbReference type="CDD" id="cd00130">
    <property type="entry name" value="PAS"/>
    <property type="match status" value="2"/>
</dbReference>
<dbReference type="InterPro" id="IPR000700">
    <property type="entry name" value="PAS-assoc_C"/>
</dbReference>
<dbReference type="FunFam" id="3.30.70.270:FF:000001">
    <property type="entry name" value="Diguanylate cyclase domain protein"/>
    <property type="match status" value="1"/>
</dbReference>
<reference evidence="10 11" key="1">
    <citation type="submission" date="2019-03" db="EMBL/GenBank/DDBJ databases">
        <title>Genomic Encyclopedia of Type Strains, Phase IV (KMG-IV): sequencing the most valuable type-strain genomes for metagenomic binning, comparative biology and taxonomic classification.</title>
        <authorList>
            <person name="Goeker M."/>
        </authorList>
    </citation>
    <scope>NUCLEOTIDE SEQUENCE [LARGE SCALE GENOMIC DNA]</scope>
    <source>
        <strain evidence="10 11">DSM 11901</strain>
    </source>
</reference>
<sequence>MLLPLVVSVMALAFMDFNLRRQEAAVLAAEFDTHAEKLNERLRERIRTHDEILRGAAGLFMSSSRVTRQEWHSYVSALGLEEGHVGIQGLGFAQRIPPQRLNGHVQSVRAEGFPDYEVTPLGVRDDYSAIVYLEPFYGRNLRAFGFDMMSESVRREAMLRARDSAEIAYSGRVRLKQESTVDVQAGVLSYLPVYRHGTKPRSVAQRRADLLGWVYAPFRMRDMVSTVLQDDLKTVRVCVSDVSDQGVQDLLFDSHEGHAAPKTRGAMDLKVSLPLQVGGRTWHVQYEPLASYPLSDRRIYRALAMVGVALTGVMLCALTWVLLFTRQRANAMAHDLAATISEGEERFRLMVEGVKDYAILMLDDRGMVMTWNAGAARIKGWQAEEIIGQHFGRFYTEKDREAGVPEQALATALITGQYREEGWRVRKNGTVFRASVLITAMRDAQGHVKGFAKVTRDITAHHEQEERLRLAATVFRSTQEGVAITDADGRVLVVNPAFERVTEYTEAEVKRRKLSLLASGRHDRDFFQNLWRDITEFGSWQGEIWNRRKGGEIYPGWLTISAVRDEGGQIVNFVGVFTDITRIAHAETQMEHLAHHDALTDLPNRLLLHSRLAHTLERAHRTERICAVMFLDLDRFKAVNDQYGHEAGDELLKAAAQRLRLHLRENDTVARLGGDEFVIVLEDLASVEGAEVVARAIIERLQQPFHLPGGQDAHIGCSVGISVFPDDGQDGETLIRHADAALYKAKEAGRGTWRLYRGGRVG</sequence>
<dbReference type="Proteomes" id="UP000294593">
    <property type="component" value="Unassembled WGS sequence"/>
</dbReference>
<dbReference type="PANTHER" id="PTHR46663:SF3">
    <property type="entry name" value="SLL0267 PROTEIN"/>
    <property type="match status" value="1"/>
</dbReference>
<dbReference type="RefSeq" id="WP_166643576.1">
    <property type="nucleotide sequence ID" value="NZ_SNXW01000008.1"/>
</dbReference>
<dbReference type="InterPro" id="IPR000014">
    <property type="entry name" value="PAS"/>
</dbReference>
<dbReference type="NCBIfam" id="TIGR00254">
    <property type="entry name" value="GGDEF"/>
    <property type="match status" value="1"/>
</dbReference>
<dbReference type="PROSITE" id="PS50112">
    <property type="entry name" value="PAS"/>
    <property type="match status" value="2"/>
</dbReference>
<evidence type="ECO:0000259" key="8">
    <source>
        <dbReference type="PROSITE" id="PS50839"/>
    </source>
</evidence>
<dbReference type="SUPFAM" id="SSF55785">
    <property type="entry name" value="PYP-like sensor domain (PAS domain)"/>
    <property type="match status" value="2"/>
</dbReference>
<dbReference type="Pfam" id="PF00990">
    <property type="entry name" value="GGDEF"/>
    <property type="match status" value="1"/>
</dbReference>
<dbReference type="Gene3D" id="3.30.450.20">
    <property type="entry name" value="PAS domain"/>
    <property type="match status" value="2"/>
</dbReference>
<dbReference type="InterPro" id="IPR000160">
    <property type="entry name" value="GGDEF_dom"/>
</dbReference>
<feature type="transmembrane region" description="Helical" evidence="5">
    <location>
        <begin position="299"/>
        <end position="324"/>
    </location>
</feature>
<dbReference type="GO" id="GO:0006355">
    <property type="term" value="P:regulation of DNA-templated transcription"/>
    <property type="evidence" value="ECO:0007669"/>
    <property type="project" value="InterPro"/>
</dbReference>
<dbReference type="CDD" id="cd01949">
    <property type="entry name" value="GGDEF"/>
    <property type="match status" value="1"/>
</dbReference>
<dbReference type="PANTHER" id="PTHR46663">
    <property type="entry name" value="DIGUANYLATE CYCLASE DGCT-RELATED"/>
    <property type="match status" value="1"/>
</dbReference>
<dbReference type="Gene3D" id="3.30.70.270">
    <property type="match status" value="1"/>
</dbReference>
<evidence type="ECO:0000256" key="1">
    <source>
        <dbReference type="ARBA" id="ARBA00004370"/>
    </source>
</evidence>
<dbReference type="SUPFAM" id="SSF55073">
    <property type="entry name" value="Nucleotide cyclase"/>
    <property type="match status" value="1"/>
</dbReference>
<dbReference type="InterPro" id="IPR006189">
    <property type="entry name" value="CHASE_dom"/>
</dbReference>
<comment type="caution">
    <text evidence="10">The sequence shown here is derived from an EMBL/GenBank/DDBJ whole genome shotgun (WGS) entry which is preliminary data.</text>
</comment>
<dbReference type="Pfam" id="PF13426">
    <property type="entry name" value="PAS_9"/>
    <property type="match status" value="1"/>
</dbReference>
<feature type="domain" description="PAC" evidence="7">
    <location>
        <begin position="540"/>
        <end position="592"/>
    </location>
</feature>
<evidence type="ECO:0000256" key="4">
    <source>
        <dbReference type="ARBA" id="ARBA00023136"/>
    </source>
</evidence>
<evidence type="ECO:0000259" key="7">
    <source>
        <dbReference type="PROSITE" id="PS50113"/>
    </source>
</evidence>
<dbReference type="Pfam" id="PF00989">
    <property type="entry name" value="PAS"/>
    <property type="match status" value="1"/>
</dbReference>
<dbReference type="InterPro" id="IPR052163">
    <property type="entry name" value="DGC-Regulatory_Protein"/>
</dbReference>
<dbReference type="PROSITE" id="PS50113">
    <property type="entry name" value="PAC"/>
    <property type="match status" value="2"/>
</dbReference>
<feature type="domain" description="PAS" evidence="6">
    <location>
        <begin position="343"/>
        <end position="401"/>
    </location>
</feature>
<evidence type="ECO:0000313" key="11">
    <source>
        <dbReference type="Proteomes" id="UP000294593"/>
    </source>
</evidence>
<feature type="domain" description="PAS" evidence="6">
    <location>
        <begin position="464"/>
        <end position="509"/>
    </location>
</feature>
<evidence type="ECO:0000256" key="2">
    <source>
        <dbReference type="ARBA" id="ARBA00022692"/>
    </source>
</evidence>
<dbReference type="Pfam" id="PF03924">
    <property type="entry name" value="CHASE"/>
    <property type="match status" value="1"/>
</dbReference>
<evidence type="ECO:0000259" key="9">
    <source>
        <dbReference type="PROSITE" id="PS50887"/>
    </source>
</evidence>
<dbReference type="SMART" id="SM01079">
    <property type="entry name" value="CHASE"/>
    <property type="match status" value="1"/>
</dbReference>
<feature type="domain" description="GGDEF" evidence="9">
    <location>
        <begin position="624"/>
        <end position="758"/>
    </location>
</feature>
<comment type="subcellular location">
    <subcellularLocation>
        <location evidence="1">Membrane</location>
    </subcellularLocation>
</comment>
<dbReference type="PROSITE" id="PS50839">
    <property type="entry name" value="CHASE"/>
    <property type="match status" value="1"/>
</dbReference>
<dbReference type="SMART" id="SM00086">
    <property type="entry name" value="PAC"/>
    <property type="match status" value="2"/>
</dbReference>
<evidence type="ECO:0000259" key="6">
    <source>
        <dbReference type="PROSITE" id="PS50112"/>
    </source>
</evidence>
<dbReference type="GO" id="GO:0003824">
    <property type="term" value="F:catalytic activity"/>
    <property type="evidence" value="ECO:0007669"/>
    <property type="project" value="UniProtKB-ARBA"/>
</dbReference>
<dbReference type="SMART" id="SM00091">
    <property type="entry name" value="PAS"/>
    <property type="match status" value="2"/>
</dbReference>
<dbReference type="InterPro" id="IPR013767">
    <property type="entry name" value="PAS_fold"/>
</dbReference>
<dbReference type="SMART" id="SM00267">
    <property type="entry name" value="GGDEF"/>
    <property type="match status" value="1"/>
</dbReference>
<evidence type="ECO:0000256" key="5">
    <source>
        <dbReference type="SAM" id="Phobius"/>
    </source>
</evidence>
<keyword evidence="3 5" id="KW-1133">Transmembrane helix</keyword>
<organism evidence="10 11">
    <name type="scientific">Aquabacterium commune</name>
    <dbReference type="NCBI Taxonomy" id="70586"/>
    <lineage>
        <taxon>Bacteria</taxon>
        <taxon>Pseudomonadati</taxon>
        <taxon>Pseudomonadota</taxon>
        <taxon>Betaproteobacteria</taxon>
        <taxon>Burkholderiales</taxon>
        <taxon>Aquabacterium</taxon>
    </lineage>
</organism>
<keyword evidence="4 5" id="KW-0472">Membrane</keyword>
<dbReference type="AlphaFoldDB" id="A0A4R6R6R7"/>
<dbReference type="InterPro" id="IPR042240">
    <property type="entry name" value="CHASE_sf"/>
</dbReference>
<dbReference type="InterPro" id="IPR029787">
    <property type="entry name" value="Nucleotide_cyclase"/>
</dbReference>
<accession>A0A4R6R6R7</accession>
<protein>
    <submittedName>
        <fullName evidence="10">PAS domain S-box-containing protein/diguanylate cyclase (GGDEF)-like protein</fullName>
    </submittedName>
</protein>